<dbReference type="Proteomes" id="UP000595481">
    <property type="component" value="Chromosome"/>
</dbReference>
<protein>
    <submittedName>
        <fullName evidence="2">Anti-anti-sigma factor</fullName>
    </submittedName>
</protein>
<proteinExistence type="predicted"/>
<dbReference type="SUPFAM" id="SSF52091">
    <property type="entry name" value="SpoIIaa-like"/>
    <property type="match status" value="1"/>
</dbReference>
<reference evidence="2 3" key="1">
    <citation type="submission" date="2020-12" db="EMBL/GenBank/DDBJ databases">
        <title>FDA dAtabase for Regulatory Grade micrObial Sequences (FDA-ARGOS): Supporting development and validation of Infectious Disease Dx tests.</title>
        <authorList>
            <person name="Sproer C."/>
            <person name="Gronow S."/>
            <person name="Severitt S."/>
            <person name="Schroder I."/>
            <person name="Tallon L."/>
            <person name="Sadzewicz L."/>
            <person name="Zhao X."/>
            <person name="Boylan J."/>
            <person name="Ott S."/>
            <person name="Bowen H."/>
            <person name="Vavikolanu K."/>
            <person name="Mehta A."/>
            <person name="Aluvathingal J."/>
            <person name="Nadendla S."/>
            <person name="Lowell S."/>
            <person name="Myers T."/>
            <person name="Yan Y."/>
            <person name="Sichtig H."/>
        </authorList>
    </citation>
    <scope>NUCLEOTIDE SEQUENCE [LARGE SCALE GENOMIC DNA]</scope>
    <source>
        <strain evidence="2 3">FDAARGOS_986</strain>
    </source>
</reference>
<dbReference type="GeneID" id="69550584"/>
<sequence>MGITIDSTGSKPRAVIEGELSIMTVAQEQDSLLGLLNYPSVVVTLDAITLLDGCGAQLLSLLQQEATSLGKSMTFVLAPDSLAAETFRGMGLWAQLTIEGGDGHQ</sequence>
<evidence type="ECO:0000313" key="3">
    <source>
        <dbReference type="Proteomes" id="UP000595481"/>
    </source>
</evidence>
<accession>A0A7T4ABH6</accession>
<dbReference type="RefSeq" id="WP_042032929.1">
    <property type="nucleotide sequence ID" value="NZ_CAWMFX010000052.1"/>
</dbReference>
<feature type="domain" description="STAS" evidence="1">
    <location>
        <begin position="16"/>
        <end position="105"/>
    </location>
</feature>
<dbReference type="Gene3D" id="3.30.750.24">
    <property type="entry name" value="STAS domain"/>
    <property type="match status" value="1"/>
</dbReference>
<gene>
    <name evidence="2" type="ORF">I6H43_04845</name>
</gene>
<dbReference type="PROSITE" id="PS50801">
    <property type="entry name" value="STAS"/>
    <property type="match status" value="1"/>
</dbReference>
<name>A0A7T4ABH6_AERJA</name>
<evidence type="ECO:0000313" key="2">
    <source>
        <dbReference type="EMBL" id="QQB20862.1"/>
    </source>
</evidence>
<keyword evidence="3" id="KW-1185">Reference proteome</keyword>
<dbReference type="EMBL" id="CP066092">
    <property type="protein sequence ID" value="QQB20862.1"/>
    <property type="molecule type" value="Genomic_DNA"/>
</dbReference>
<dbReference type="InterPro" id="IPR002645">
    <property type="entry name" value="STAS_dom"/>
</dbReference>
<evidence type="ECO:0000259" key="1">
    <source>
        <dbReference type="PROSITE" id="PS50801"/>
    </source>
</evidence>
<organism evidence="2 3">
    <name type="scientific">Aeromonas jandaei</name>
    <dbReference type="NCBI Taxonomy" id="650"/>
    <lineage>
        <taxon>Bacteria</taxon>
        <taxon>Pseudomonadati</taxon>
        <taxon>Pseudomonadota</taxon>
        <taxon>Gammaproteobacteria</taxon>
        <taxon>Aeromonadales</taxon>
        <taxon>Aeromonadaceae</taxon>
        <taxon>Aeromonas</taxon>
    </lineage>
</organism>
<dbReference type="InterPro" id="IPR036513">
    <property type="entry name" value="STAS_dom_sf"/>
</dbReference>